<keyword evidence="5" id="KW-0496">Mitochondrion</keyword>
<name>A0A139HX31_9PEZI</name>
<evidence type="ECO:0000256" key="1">
    <source>
        <dbReference type="ARBA" id="ARBA00004173"/>
    </source>
</evidence>
<comment type="similarity">
    <text evidence="2">Belongs to the mitochondrion-specific ribosomal protein mL41 family.</text>
</comment>
<evidence type="ECO:0000256" key="2">
    <source>
        <dbReference type="ARBA" id="ARBA00010152"/>
    </source>
</evidence>
<dbReference type="GO" id="GO:0005762">
    <property type="term" value="C:mitochondrial large ribosomal subunit"/>
    <property type="evidence" value="ECO:0007669"/>
    <property type="project" value="InterPro"/>
</dbReference>
<keyword evidence="6" id="KW-0687">Ribonucleoprotein</keyword>
<evidence type="ECO:0000256" key="6">
    <source>
        <dbReference type="ARBA" id="ARBA00023274"/>
    </source>
</evidence>
<dbReference type="Pfam" id="PF09809">
    <property type="entry name" value="MRP-L27"/>
    <property type="match status" value="1"/>
</dbReference>
<evidence type="ECO:0000313" key="8">
    <source>
        <dbReference type="Proteomes" id="UP000070133"/>
    </source>
</evidence>
<evidence type="ECO:0000256" key="3">
    <source>
        <dbReference type="ARBA" id="ARBA00022946"/>
    </source>
</evidence>
<dbReference type="Proteomes" id="UP000070133">
    <property type="component" value="Unassembled WGS sequence"/>
</dbReference>
<accession>A0A139HX31</accession>
<proteinExistence type="inferred from homology"/>
<dbReference type="STRING" id="321146.A0A139HX31"/>
<evidence type="ECO:0000256" key="5">
    <source>
        <dbReference type="ARBA" id="ARBA00023128"/>
    </source>
</evidence>
<dbReference type="PANTHER" id="PTHR21338:SF0">
    <property type="entry name" value="LARGE RIBOSOMAL SUBUNIT PROTEIN ML41"/>
    <property type="match status" value="1"/>
</dbReference>
<evidence type="ECO:0000256" key="4">
    <source>
        <dbReference type="ARBA" id="ARBA00022980"/>
    </source>
</evidence>
<dbReference type="EMBL" id="LFZN01000004">
    <property type="protein sequence ID" value="KXT06943.1"/>
    <property type="molecule type" value="Genomic_DNA"/>
</dbReference>
<dbReference type="AlphaFoldDB" id="A0A139HX31"/>
<dbReference type="GO" id="GO:0003735">
    <property type="term" value="F:structural constituent of ribosome"/>
    <property type="evidence" value="ECO:0007669"/>
    <property type="project" value="InterPro"/>
</dbReference>
<organism evidence="7 8">
    <name type="scientific">Pseudocercospora eumusae</name>
    <dbReference type="NCBI Taxonomy" id="321146"/>
    <lineage>
        <taxon>Eukaryota</taxon>
        <taxon>Fungi</taxon>
        <taxon>Dikarya</taxon>
        <taxon>Ascomycota</taxon>
        <taxon>Pezizomycotina</taxon>
        <taxon>Dothideomycetes</taxon>
        <taxon>Dothideomycetidae</taxon>
        <taxon>Mycosphaerellales</taxon>
        <taxon>Mycosphaerellaceae</taxon>
        <taxon>Pseudocercospora</taxon>
    </lineage>
</organism>
<dbReference type="OrthoDB" id="408933at2759"/>
<dbReference type="InterPro" id="IPR019189">
    <property type="entry name" value="Ribosomal_mL41"/>
</dbReference>
<keyword evidence="3" id="KW-0809">Transit peptide</keyword>
<gene>
    <name evidence="7" type="ORF">AC578_7100</name>
</gene>
<sequence length="104" mass="12089">MQPSPILQKAIRRLALTTKQGPHNYYKGNRTGAMGRHTKYGGYVIDWKKVRTYVCPDLAGFHLTPFVVTRIRRPERDYFGHTETNSRMDGKEYIKKWKEAGGNM</sequence>
<keyword evidence="8" id="KW-1185">Reference proteome</keyword>
<reference evidence="7 8" key="1">
    <citation type="submission" date="2015-07" db="EMBL/GenBank/DDBJ databases">
        <title>Comparative genomics of the Sigatoka disease complex on banana suggests a link between parallel evolutionary changes in Pseudocercospora fijiensis and Pseudocercospora eumusae and increased virulence on the banana host.</title>
        <authorList>
            <person name="Chang T.-C."/>
            <person name="Salvucci A."/>
            <person name="Crous P.W."/>
            <person name="Stergiopoulos I."/>
        </authorList>
    </citation>
    <scope>NUCLEOTIDE SEQUENCE [LARGE SCALE GENOMIC DNA]</scope>
    <source>
        <strain evidence="7 8">CBS 114824</strain>
    </source>
</reference>
<comment type="caution">
    <text evidence="7">The sequence shown here is derived from an EMBL/GenBank/DDBJ whole genome shotgun (WGS) entry which is preliminary data.</text>
</comment>
<comment type="subcellular location">
    <subcellularLocation>
        <location evidence="1">Mitochondrion</location>
    </subcellularLocation>
</comment>
<protein>
    <submittedName>
        <fullName evidence="7">Uncharacterized protein</fullName>
    </submittedName>
</protein>
<dbReference type="PANTHER" id="PTHR21338">
    <property type="entry name" value="MITOCHONDRIAL RIBOSOMAL PROTEIN L41"/>
    <property type="match status" value="1"/>
</dbReference>
<evidence type="ECO:0000313" key="7">
    <source>
        <dbReference type="EMBL" id="KXT06943.1"/>
    </source>
</evidence>
<keyword evidence="4" id="KW-0689">Ribosomal protein</keyword>
<dbReference type="GO" id="GO:0006412">
    <property type="term" value="P:translation"/>
    <property type="evidence" value="ECO:0007669"/>
    <property type="project" value="TreeGrafter"/>
</dbReference>